<evidence type="ECO:0000313" key="4">
    <source>
        <dbReference type="Proteomes" id="UP000321691"/>
    </source>
</evidence>
<comment type="caution">
    <text evidence="2">The sequence shown here is derived from an EMBL/GenBank/DDBJ whole genome shotgun (WGS) entry which is preliminary data.</text>
</comment>
<protein>
    <submittedName>
        <fullName evidence="1">Membrane protein</fullName>
    </submittedName>
</protein>
<reference evidence="1 4" key="2">
    <citation type="submission" date="2019-07" db="EMBL/GenBank/DDBJ databases">
        <title>Whole genome shotgun sequence of Lactobacillus spicheri NBRC 107155.</title>
        <authorList>
            <person name="Hosoyama A."/>
            <person name="Uohara A."/>
            <person name="Ohji S."/>
            <person name="Ichikawa N."/>
        </authorList>
    </citation>
    <scope>NUCLEOTIDE SEQUENCE [LARGE SCALE GENOMIC DNA]</scope>
    <source>
        <strain evidence="1 4">NBRC 107155</strain>
    </source>
</reference>
<dbReference type="OrthoDB" id="2297036at2"/>
<accession>A0A0F3RPU6</accession>
<sequence>MGIGRLILGTGLAAGVGFATYLTLTHQDPVTWGHNVKRQAQQTSAQLEAIRQAKDRVAANAQKLSDAIEDGTQTLNAIQTQVDKFQFKVAPRLAAIEETLDHLDAS</sequence>
<dbReference type="RefSeq" id="WP_045808085.1">
    <property type="nucleotide sequence ID" value="NZ_BJZI01000007.1"/>
</dbReference>
<dbReference type="EMBL" id="JZCR01000023">
    <property type="protein sequence ID" value="KJW12048.1"/>
    <property type="molecule type" value="Genomic_DNA"/>
</dbReference>
<dbReference type="Proteomes" id="UP000033491">
    <property type="component" value="Unassembled WGS sequence"/>
</dbReference>
<dbReference type="EMBL" id="BJZI01000007">
    <property type="protein sequence ID" value="GEO66114.1"/>
    <property type="molecule type" value="Genomic_DNA"/>
</dbReference>
<dbReference type="AlphaFoldDB" id="A0A0F3RPU6"/>
<dbReference type="Proteomes" id="UP000321691">
    <property type="component" value="Unassembled WGS sequence"/>
</dbReference>
<organism evidence="2 3">
    <name type="scientific">Levilactobacillus spicheri</name>
    <dbReference type="NCBI Taxonomy" id="216463"/>
    <lineage>
        <taxon>Bacteria</taxon>
        <taxon>Bacillati</taxon>
        <taxon>Bacillota</taxon>
        <taxon>Bacilli</taxon>
        <taxon>Lactobacillales</taxon>
        <taxon>Lactobacillaceae</taxon>
        <taxon>Levilactobacillus</taxon>
    </lineage>
</organism>
<evidence type="ECO:0000313" key="3">
    <source>
        <dbReference type="Proteomes" id="UP000033491"/>
    </source>
</evidence>
<reference evidence="2 3" key="1">
    <citation type="submission" date="2015-03" db="EMBL/GenBank/DDBJ databases">
        <authorList>
            <person name="Zheng J."/>
            <person name="Ganezle M."/>
        </authorList>
    </citation>
    <scope>NUCLEOTIDE SEQUENCE [LARGE SCALE GENOMIC DNA]</scope>
    <source>
        <strain evidence="2 3">LP38</strain>
    </source>
</reference>
<evidence type="ECO:0000313" key="2">
    <source>
        <dbReference type="EMBL" id="KJW12048.1"/>
    </source>
</evidence>
<dbReference type="STRING" id="216463.VC81_10785"/>
<gene>
    <name evidence="1" type="ORF">LSP04_05330</name>
    <name evidence="2" type="ORF">VC81_10785</name>
</gene>
<keyword evidence="4" id="KW-1185">Reference proteome</keyword>
<proteinExistence type="predicted"/>
<name>A0A0F3RPU6_9LACO</name>
<dbReference type="PATRIC" id="fig|216463.3.peg.1404"/>
<evidence type="ECO:0000313" key="1">
    <source>
        <dbReference type="EMBL" id="GEO66114.1"/>
    </source>
</evidence>